<dbReference type="Proteomes" id="UP000095492">
    <property type="component" value="Unassembled WGS sequence"/>
</dbReference>
<reference evidence="1 2" key="1">
    <citation type="submission" date="2015-09" db="EMBL/GenBank/DDBJ databases">
        <authorList>
            <consortium name="Pathogen Informatics"/>
        </authorList>
    </citation>
    <scope>NUCLEOTIDE SEQUENCE [LARGE SCALE GENOMIC DNA]</scope>
    <source>
        <strain evidence="1 2">2789STDY5608891</strain>
    </source>
</reference>
<sequence>MTINTNDLLNSILDSLSRIDHAKLEALPDINLYMDQVITFMEKELYPTKRHEEDPILTKTMVNNYVKNNLLPPPEKKKYSKEHILTLVFIYYFKSVLSISDIQNVLNPLTDRYFGKKSSPTLEEIYDGIFCLESHQVERLKEIIQEEYIISESAFADLENLSEKDADFLQKFTFICLLNFDVYTKKLLIEKIIDSMKKPEPPKNTKRKRS</sequence>
<dbReference type="GeneID" id="97391670"/>
<dbReference type="AlphaFoldDB" id="A0A173UG02"/>
<dbReference type="InterPro" id="IPR014975">
    <property type="entry name" value="DUF1836"/>
</dbReference>
<accession>A0A173UG02</accession>
<dbReference type="PANTHER" id="PTHR40056">
    <property type="entry name" value="HYPOTHETICAL CYTOSOLIC PROTEIN"/>
    <property type="match status" value="1"/>
</dbReference>
<dbReference type="OrthoDB" id="3191472at2"/>
<dbReference type="EMBL" id="CYYA01000013">
    <property type="protein sequence ID" value="CUN13147.1"/>
    <property type="molecule type" value="Genomic_DNA"/>
</dbReference>
<evidence type="ECO:0000313" key="1">
    <source>
        <dbReference type="EMBL" id="CUN13147.1"/>
    </source>
</evidence>
<organism evidence="1 2">
    <name type="scientific">Eubacterium ramulus</name>
    <dbReference type="NCBI Taxonomy" id="39490"/>
    <lineage>
        <taxon>Bacteria</taxon>
        <taxon>Bacillati</taxon>
        <taxon>Bacillota</taxon>
        <taxon>Clostridia</taxon>
        <taxon>Eubacteriales</taxon>
        <taxon>Eubacteriaceae</taxon>
        <taxon>Eubacterium</taxon>
    </lineage>
</organism>
<dbReference type="RefSeq" id="WP_055290454.1">
    <property type="nucleotide sequence ID" value="NZ_CAXUGT010000010.1"/>
</dbReference>
<evidence type="ECO:0000313" key="2">
    <source>
        <dbReference type="Proteomes" id="UP000095492"/>
    </source>
</evidence>
<dbReference type="Pfam" id="PF08876">
    <property type="entry name" value="DUF1836"/>
    <property type="match status" value="1"/>
</dbReference>
<gene>
    <name evidence="1" type="ORF">ERS852448_02009</name>
</gene>
<proteinExistence type="predicted"/>
<protein>
    <submittedName>
        <fullName evidence="1">Domain of uncharacterized function (DUF1836)</fullName>
    </submittedName>
</protein>
<dbReference type="STRING" id="39490.ERS852448_02009"/>
<dbReference type="PANTHER" id="PTHR40056:SF1">
    <property type="entry name" value="DUF1836 DOMAIN-CONTAINING PROTEIN"/>
    <property type="match status" value="1"/>
</dbReference>
<name>A0A173UG02_EUBRA</name>